<dbReference type="Proteomes" id="UP000054016">
    <property type="component" value="Unassembled WGS sequence"/>
</dbReference>
<dbReference type="GO" id="GO:0007062">
    <property type="term" value="P:sister chromatid cohesion"/>
    <property type="evidence" value="ECO:0007669"/>
    <property type="project" value="InterPro"/>
</dbReference>
<gene>
    <name evidence="8" type="ORF">AC478_02615</name>
</gene>
<evidence type="ECO:0000256" key="6">
    <source>
        <dbReference type="SAM" id="Coils"/>
    </source>
</evidence>
<dbReference type="InterPro" id="IPR027417">
    <property type="entry name" value="P-loop_NTPase"/>
</dbReference>
<dbReference type="GO" id="GO:0005524">
    <property type="term" value="F:ATP binding"/>
    <property type="evidence" value="ECO:0007669"/>
    <property type="project" value="UniProtKB-KW"/>
</dbReference>
<keyword evidence="5" id="KW-0238">DNA-binding</keyword>
<dbReference type="InterPro" id="IPR010935">
    <property type="entry name" value="SMC_hinge"/>
</dbReference>
<dbReference type="Pfam" id="PF06470">
    <property type="entry name" value="SMC_hinge"/>
    <property type="match status" value="1"/>
</dbReference>
<dbReference type="GO" id="GO:0030261">
    <property type="term" value="P:chromosome condensation"/>
    <property type="evidence" value="ECO:0007669"/>
    <property type="project" value="InterPro"/>
</dbReference>
<evidence type="ECO:0000256" key="4">
    <source>
        <dbReference type="ARBA" id="ARBA00023054"/>
    </source>
</evidence>
<keyword evidence="2" id="KW-0547">Nucleotide-binding</keyword>
<proteinExistence type="predicted"/>
<evidence type="ECO:0000256" key="2">
    <source>
        <dbReference type="ARBA" id="ARBA00022741"/>
    </source>
</evidence>
<dbReference type="InterPro" id="IPR024704">
    <property type="entry name" value="SMC"/>
</dbReference>
<feature type="coiled-coil region" evidence="6">
    <location>
        <begin position="428"/>
        <end position="524"/>
    </location>
</feature>
<dbReference type="NCBIfam" id="TIGR02168">
    <property type="entry name" value="SMC_prok_B"/>
    <property type="match status" value="1"/>
</dbReference>
<dbReference type="SUPFAM" id="SSF52540">
    <property type="entry name" value="P-loop containing nucleoside triphosphate hydrolases"/>
    <property type="match status" value="1"/>
</dbReference>
<dbReference type="InterPro" id="IPR003395">
    <property type="entry name" value="RecF/RecN/SMC_N"/>
</dbReference>
<evidence type="ECO:0000259" key="7">
    <source>
        <dbReference type="SMART" id="SM00968"/>
    </source>
</evidence>
<keyword evidence="3" id="KW-0067">ATP-binding</keyword>
<evidence type="ECO:0000256" key="3">
    <source>
        <dbReference type="ARBA" id="ARBA00022840"/>
    </source>
</evidence>
<evidence type="ECO:0000256" key="5">
    <source>
        <dbReference type="ARBA" id="ARBA00023125"/>
    </source>
</evidence>
<evidence type="ECO:0000313" key="9">
    <source>
        <dbReference type="Proteomes" id="UP000054016"/>
    </source>
</evidence>
<dbReference type="Gene3D" id="1.20.1060.20">
    <property type="match status" value="1"/>
</dbReference>
<dbReference type="InterPro" id="IPR036277">
    <property type="entry name" value="SMC_hinge_sf"/>
</dbReference>
<dbReference type="GO" id="GO:0005694">
    <property type="term" value="C:chromosome"/>
    <property type="evidence" value="ECO:0007669"/>
    <property type="project" value="InterPro"/>
</dbReference>
<dbReference type="Gene3D" id="1.10.287.1490">
    <property type="match status" value="2"/>
</dbReference>
<dbReference type="GO" id="GO:0016887">
    <property type="term" value="F:ATP hydrolysis activity"/>
    <property type="evidence" value="ECO:0007669"/>
    <property type="project" value="InterPro"/>
</dbReference>
<name>A0A0M0BTX1_9ARCH</name>
<dbReference type="SMART" id="SM00968">
    <property type="entry name" value="SMC_hinge"/>
    <property type="match status" value="1"/>
</dbReference>
<evidence type="ECO:0000256" key="1">
    <source>
        <dbReference type="ARBA" id="ARBA00022490"/>
    </source>
</evidence>
<evidence type="ECO:0000313" key="8">
    <source>
        <dbReference type="EMBL" id="KON31626.1"/>
    </source>
</evidence>
<dbReference type="PIRSF" id="PIRSF005719">
    <property type="entry name" value="SMC"/>
    <property type="match status" value="1"/>
</dbReference>
<comment type="caution">
    <text evidence="8">The sequence shown here is derived from an EMBL/GenBank/DDBJ whole genome shotgun (WGS) entry which is preliminary data.</text>
</comment>
<dbReference type="PANTHER" id="PTHR43977">
    <property type="entry name" value="STRUCTURAL MAINTENANCE OF CHROMOSOMES PROTEIN 3"/>
    <property type="match status" value="1"/>
</dbReference>
<dbReference type="AlphaFoldDB" id="A0A0M0BTX1"/>
<dbReference type="SUPFAM" id="SSF75553">
    <property type="entry name" value="Smc hinge domain"/>
    <property type="match status" value="1"/>
</dbReference>
<organism evidence="8 9">
    <name type="scientific">miscellaneous Crenarchaeota group-1 archaeon SG8-32-3</name>
    <dbReference type="NCBI Taxonomy" id="1685125"/>
    <lineage>
        <taxon>Archaea</taxon>
        <taxon>Candidatus Bathyarchaeota</taxon>
        <taxon>MCG-1</taxon>
    </lineage>
</organism>
<feature type="coiled-coil region" evidence="6">
    <location>
        <begin position="171"/>
        <end position="258"/>
    </location>
</feature>
<dbReference type="Gene3D" id="3.30.70.1620">
    <property type="match status" value="1"/>
</dbReference>
<feature type="coiled-coil region" evidence="6">
    <location>
        <begin position="707"/>
        <end position="741"/>
    </location>
</feature>
<keyword evidence="4 6" id="KW-0175">Coiled coil</keyword>
<accession>A0A0M0BTX1</accession>
<dbReference type="EMBL" id="LFWV01000031">
    <property type="protein sequence ID" value="KON31626.1"/>
    <property type="molecule type" value="Genomic_DNA"/>
</dbReference>
<dbReference type="GO" id="GO:0003677">
    <property type="term" value="F:DNA binding"/>
    <property type="evidence" value="ECO:0007669"/>
    <property type="project" value="UniProtKB-KW"/>
</dbReference>
<feature type="coiled-coil region" evidence="6">
    <location>
        <begin position="323"/>
        <end position="378"/>
    </location>
</feature>
<keyword evidence="1" id="KW-0963">Cytoplasm</keyword>
<reference evidence="9" key="1">
    <citation type="submission" date="2015-06" db="EMBL/GenBank/DDBJ databases">
        <title>New insights into the roles of widespread benthic archaea in carbon and nitrogen cycling.</title>
        <authorList>
            <person name="Lazar C.S."/>
            <person name="Baker B.J."/>
            <person name="Seitz K.W."/>
            <person name="Hyde A.S."/>
            <person name="Dick G.J."/>
            <person name="Hinrichs K.-U."/>
            <person name="Teske A.P."/>
        </authorList>
    </citation>
    <scope>NUCLEOTIDE SEQUENCE [LARGE SCALE GENOMIC DNA]</scope>
</reference>
<feature type="coiled-coil region" evidence="6">
    <location>
        <begin position="995"/>
        <end position="1032"/>
    </location>
</feature>
<feature type="coiled-coil region" evidence="6">
    <location>
        <begin position="777"/>
        <end position="950"/>
    </location>
</feature>
<dbReference type="Pfam" id="PF02463">
    <property type="entry name" value="SMC_N"/>
    <property type="match status" value="1"/>
</dbReference>
<dbReference type="InterPro" id="IPR011890">
    <property type="entry name" value="SMC_prok"/>
</dbReference>
<feature type="domain" description="SMC hinge" evidence="7">
    <location>
        <begin position="531"/>
        <end position="645"/>
    </location>
</feature>
<protein>
    <recommendedName>
        <fullName evidence="7">SMC hinge domain-containing protein</fullName>
    </recommendedName>
</protein>
<sequence>MPHIKKIELRGFKSFGPQRVRVTLDKGFTAITGPNGSGKTNIMDACLFALGELSTRRMRAESAAKLIFHGSEKAGLEKSKRAKVIIQFDNSDGVMPVDTVTVTVSREVYRNGQSVYRLNGRRISRTHILEILSMAAISSASQNIIPQGTITRLTDVNPSERRKIIEDLVGIAQYDSEKADAEQKLRTADISIRTAMGRIDEVQKRLDDLERERNELLRHNFIQNELKKFEAVKISHEVVQLNKKVEEVSAQSDKVRSKVDRFRELRNDRRAKRRAVEGEWRKLSSEMVEEGGSQVLKVQIKIGELKSRLTEITTKISAGQASLESLKRVSDNNLEQYESIRNEIKENRTHIRKLRREHERLQSLISEKEGEHEALAQKTAQLWDGLGENSKKARQLETQIDARYRKLAFLRSEYLKEQNAITLSSRRLRELNDRKARFTATLEEIENSLNELDKVQKEQKAQLKSLEITLERRIAQREAVEKEISEAGKIASSAKEAVIEFVTQRELAETVAAEEKALQSIEELGDLGAISGIIGRLGKLIKVDKGYRKAVMAAAAGWLNALVVKDIDAAFMCTQTLKKMKLGRIKIIPLQGAANPNPLKVPQRQGVSGVAADFVKCTQKYAPAISYVFGDTIIVSNDKTAFALSSEGYRSVTVSGNLYEAGGGFESGYYRSPIDFSKLIPSENAIKSLDEAVKALQQHLSQRDTDISVFEEEIERKKIEIARLSDSIVTLDREIVRVKRNVRRTEVNVRRVERYCAKIEKEIETGREHIGLYRSERTAIRKEIQKLQVNLGELRKKTDVSHIQELEVKRERLAEEIISLRQNLGTVQTDMSTRQSQFDNVLRVGYQNAKIQVSKVKQQYGKVEKEVDEALQEREALKQEIGDLEKSRVELSKAIFSAREEAKKFTSQIDTIDDELRVLDAEYEQSEMLLNQLQLNVQTCQLQLQQYLSQLRQFGYEEPLETADKQVEAAETSMRMMRFELERIGGVNQLALSHYEEQISRYRELSLRLNELEREKQAIVQFMDEIEAKKRKVFMDAFEKINLNLETYFSKLTGGGSAVLQLENPEEPFRGGIDMIVQFPDKPSIVVSGASGGERSVSAVAFIFALKDFTPSSFYILDEVDAHLDAFHTTKLADVLLEESGKIQFVVITLKAEMVSKAQKVYGVYERKGVSSIVSAKFLEAAS</sequence>
<dbReference type="Gene3D" id="3.40.50.300">
    <property type="entry name" value="P-loop containing nucleotide triphosphate hydrolases"/>
    <property type="match status" value="2"/>
</dbReference>